<proteinExistence type="predicted"/>
<gene>
    <name evidence="2" type="ORF">MNBD_ALPHA06-845</name>
</gene>
<evidence type="ECO:0000313" key="2">
    <source>
        <dbReference type="EMBL" id="VAV92306.1"/>
    </source>
</evidence>
<dbReference type="Gene3D" id="1.10.10.10">
    <property type="entry name" value="Winged helix-like DNA-binding domain superfamily/Winged helix DNA-binding domain"/>
    <property type="match status" value="1"/>
</dbReference>
<name>A0A3B0RUY3_9ZZZZ</name>
<dbReference type="InterPro" id="IPR039422">
    <property type="entry name" value="MarR/SlyA-like"/>
</dbReference>
<dbReference type="GO" id="GO:0003700">
    <property type="term" value="F:DNA-binding transcription factor activity"/>
    <property type="evidence" value="ECO:0007669"/>
    <property type="project" value="InterPro"/>
</dbReference>
<dbReference type="AlphaFoldDB" id="A0A3B0RUY3"/>
<protein>
    <recommendedName>
        <fullName evidence="1">HTH marR-type domain-containing protein</fullName>
    </recommendedName>
</protein>
<dbReference type="EMBL" id="UOEE01000140">
    <property type="protein sequence ID" value="VAV92306.1"/>
    <property type="molecule type" value="Genomic_DNA"/>
</dbReference>
<dbReference type="Pfam" id="PF12802">
    <property type="entry name" value="MarR_2"/>
    <property type="match status" value="1"/>
</dbReference>
<dbReference type="PANTHER" id="PTHR33164">
    <property type="entry name" value="TRANSCRIPTIONAL REGULATOR, MARR FAMILY"/>
    <property type="match status" value="1"/>
</dbReference>
<reference evidence="2" key="1">
    <citation type="submission" date="2018-06" db="EMBL/GenBank/DDBJ databases">
        <authorList>
            <person name="Zhirakovskaya E."/>
        </authorList>
    </citation>
    <scope>NUCLEOTIDE SEQUENCE</scope>
</reference>
<dbReference type="GO" id="GO:0006950">
    <property type="term" value="P:response to stress"/>
    <property type="evidence" value="ECO:0007669"/>
    <property type="project" value="TreeGrafter"/>
</dbReference>
<dbReference type="PRINTS" id="PR00598">
    <property type="entry name" value="HTHMARR"/>
</dbReference>
<sequence>MTIVRPVDRRLFLLLDRARHKLFKRANLRLQAEVGISAVQGGALFFLGRHRDCLLSDLAEGLALNNSAITGLATRMQTAGLIRRTRCAKDGRAWRISLTNKGEEKRQQVVGHLREFNQEISAGFSGEEMDVVHRFLSQVAEVESISI</sequence>
<dbReference type="PANTHER" id="PTHR33164:SF107">
    <property type="entry name" value="TRANSCRIPTIONAL REGULATORY PROTEIN"/>
    <property type="match status" value="1"/>
</dbReference>
<feature type="domain" description="HTH marR-type" evidence="1">
    <location>
        <begin position="8"/>
        <end position="141"/>
    </location>
</feature>
<dbReference type="SMART" id="SM00347">
    <property type="entry name" value="HTH_MARR"/>
    <property type="match status" value="1"/>
</dbReference>
<evidence type="ECO:0000259" key="1">
    <source>
        <dbReference type="PROSITE" id="PS50995"/>
    </source>
</evidence>
<dbReference type="InterPro" id="IPR036388">
    <property type="entry name" value="WH-like_DNA-bd_sf"/>
</dbReference>
<dbReference type="PROSITE" id="PS50995">
    <property type="entry name" value="HTH_MARR_2"/>
    <property type="match status" value="1"/>
</dbReference>
<accession>A0A3B0RUY3</accession>
<dbReference type="InterPro" id="IPR000835">
    <property type="entry name" value="HTH_MarR-typ"/>
</dbReference>
<dbReference type="InterPro" id="IPR036390">
    <property type="entry name" value="WH_DNA-bd_sf"/>
</dbReference>
<organism evidence="2">
    <name type="scientific">hydrothermal vent metagenome</name>
    <dbReference type="NCBI Taxonomy" id="652676"/>
    <lineage>
        <taxon>unclassified sequences</taxon>
        <taxon>metagenomes</taxon>
        <taxon>ecological metagenomes</taxon>
    </lineage>
</organism>
<dbReference type="SUPFAM" id="SSF46785">
    <property type="entry name" value="Winged helix' DNA-binding domain"/>
    <property type="match status" value="1"/>
</dbReference>